<accession>A0ABU0H0C8</accession>
<gene>
    <name evidence="1" type="ORF">QO014_000140</name>
</gene>
<dbReference type="PANTHER" id="PTHR38767:SF1">
    <property type="entry name" value="DNA POLYMERASE III SUBUNIT CHI"/>
    <property type="match status" value="1"/>
</dbReference>
<dbReference type="EC" id="2.7.7.7" evidence="1"/>
<keyword evidence="1" id="KW-0808">Transferase</keyword>
<dbReference type="RefSeq" id="WP_266346733.1">
    <property type="nucleotide sequence ID" value="NZ_JAPKNG010000001.1"/>
</dbReference>
<reference evidence="1 2" key="1">
    <citation type="submission" date="2023-07" db="EMBL/GenBank/DDBJ databases">
        <title>Genomic Encyclopedia of Type Strains, Phase IV (KMG-IV): sequencing the most valuable type-strain genomes for metagenomic binning, comparative biology and taxonomic classification.</title>
        <authorList>
            <person name="Goeker M."/>
        </authorList>
    </citation>
    <scope>NUCLEOTIDE SEQUENCE [LARGE SCALE GENOMIC DNA]</scope>
    <source>
        <strain evidence="1 2">B6-8</strain>
    </source>
</reference>
<dbReference type="Proteomes" id="UP001241603">
    <property type="component" value="Unassembled WGS sequence"/>
</dbReference>
<evidence type="ECO:0000313" key="1">
    <source>
        <dbReference type="EMBL" id="MDQ0435770.1"/>
    </source>
</evidence>
<dbReference type="SUPFAM" id="SSF102400">
    <property type="entry name" value="DNA polymerase III chi subunit"/>
    <property type="match status" value="1"/>
</dbReference>
<dbReference type="Pfam" id="PF04364">
    <property type="entry name" value="DNA_pol3_chi"/>
    <property type="match status" value="1"/>
</dbReference>
<dbReference type="NCBIfam" id="NF004347">
    <property type="entry name" value="PRK05728.1-4"/>
    <property type="match status" value="1"/>
</dbReference>
<dbReference type="InterPro" id="IPR036768">
    <property type="entry name" value="PolIII_chi_sf"/>
</dbReference>
<evidence type="ECO:0000313" key="2">
    <source>
        <dbReference type="Proteomes" id="UP001241603"/>
    </source>
</evidence>
<dbReference type="InterPro" id="IPR007459">
    <property type="entry name" value="DNA_pol3_chi"/>
</dbReference>
<protein>
    <submittedName>
        <fullName evidence="1">DNA polymerase-3 subunit chi</fullName>
        <ecNumber evidence="1">2.7.7.7</ecNumber>
    </submittedName>
</protein>
<keyword evidence="2" id="KW-1185">Reference proteome</keyword>
<dbReference type="GO" id="GO:0003887">
    <property type="term" value="F:DNA-directed DNA polymerase activity"/>
    <property type="evidence" value="ECO:0007669"/>
    <property type="project" value="UniProtKB-EC"/>
</dbReference>
<name>A0ABU0H0C8_9HYPH</name>
<dbReference type="Gene3D" id="3.40.50.10110">
    <property type="entry name" value="DNA polymerase III subunit chi"/>
    <property type="match status" value="1"/>
</dbReference>
<proteinExistence type="predicted"/>
<dbReference type="PANTHER" id="PTHR38767">
    <property type="entry name" value="DNA POLYMERASE III SUBUNIT CHI"/>
    <property type="match status" value="1"/>
</dbReference>
<organism evidence="1 2">
    <name type="scientific">Kaistia dalseonensis</name>
    <dbReference type="NCBI Taxonomy" id="410840"/>
    <lineage>
        <taxon>Bacteria</taxon>
        <taxon>Pseudomonadati</taxon>
        <taxon>Pseudomonadota</taxon>
        <taxon>Alphaproteobacteria</taxon>
        <taxon>Hyphomicrobiales</taxon>
        <taxon>Kaistiaceae</taxon>
        <taxon>Kaistia</taxon>
    </lineage>
</organism>
<sequence>MTDVLFYHLQRQPLEAVLPPLLEKCLERRWRVVVATGSVERCDALDALLWTYRSESFLPHGTWRDAAAALHPVVLAAQTVNPNRANVRFAVDGAPLGPVGDFERVVVLFDGNDPDALDQARSAWREVKTAGHAATYWQQSEHGRWEKKA</sequence>
<comment type="caution">
    <text evidence="1">The sequence shown here is derived from an EMBL/GenBank/DDBJ whole genome shotgun (WGS) entry which is preliminary data.</text>
</comment>
<dbReference type="EMBL" id="JAUSVO010000001">
    <property type="protein sequence ID" value="MDQ0435770.1"/>
    <property type="molecule type" value="Genomic_DNA"/>
</dbReference>
<keyword evidence="1" id="KW-0548">Nucleotidyltransferase</keyword>